<sequence>MLKTKTTPRNSNQHQRKRVQSPSDNGADSRVFLFKEHYERVIRIAADHEQRFPILLGLLIADYFEIVDSQMEVHELHQWWAQAPGEDLVEPAVFIPKMQFRKIAHGARLGGAHPHPAWEASG</sequence>
<geneLocation type="plasmid" evidence="2">
    <name>unnamed5</name>
</geneLocation>
<keyword evidence="2" id="KW-0614">Plasmid</keyword>
<reference evidence="2" key="1">
    <citation type="submission" date="2024-06" db="EMBL/GenBank/DDBJ databases">
        <authorList>
            <person name="Li T."/>
            <person name="Gao R."/>
        </authorList>
    </citation>
    <scope>NUCLEOTIDE SEQUENCE</scope>
    <source>
        <strain evidence="2">ZPR3</strain>
        <plasmid evidence="2">unnamed5</plasmid>
    </source>
</reference>
<feature type="region of interest" description="Disordered" evidence="1">
    <location>
        <begin position="1"/>
        <end position="27"/>
    </location>
</feature>
<evidence type="ECO:0000256" key="1">
    <source>
        <dbReference type="SAM" id="MobiDB-lite"/>
    </source>
</evidence>
<organism evidence="2">
    <name type="scientific">Rhizobium sp. ZPR3</name>
    <dbReference type="NCBI Taxonomy" id="3158967"/>
    <lineage>
        <taxon>Bacteria</taxon>
        <taxon>Pseudomonadati</taxon>
        <taxon>Pseudomonadota</taxon>
        <taxon>Alphaproteobacteria</taxon>
        <taxon>Hyphomicrobiales</taxon>
        <taxon>Rhizobiaceae</taxon>
        <taxon>Rhizobium/Agrobacterium group</taxon>
        <taxon>Rhizobium</taxon>
    </lineage>
</organism>
<accession>A0AAU7S6Z0</accession>
<proteinExistence type="predicted"/>
<gene>
    <name evidence="2" type="ORF">ABM479_35390</name>
</gene>
<name>A0AAU7S6Z0_9HYPH</name>
<dbReference type="AlphaFoldDB" id="A0AAU7S6Z0"/>
<dbReference type="RefSeq" id="WP_349963421.1">
    <property type="nucleotide sequence ID" value="NZ_CP157965.1"/>
</dbReference>
<protein>
    <submittedName>
        <fullName evidence="2">Uncharacterized protein</fullName>
    </submittedName>
</protein>
<evidence type="ECO:0000313" key="2">
    <source>
        <dbReference type="EMBL" id="XBT98129.1"/>
    </source>
</evidence>
<dbReference type="EMBL" id="CP157965">
    <property type="protein sequence ID" value="XBT98129.1"/>
    <property type="molecule type" value="Genomic_DNA"/>
</dbReference>
<feature type="compositionally biased region" description="Polar residues" evidence="1">
    <location>
        <begin position="1"/>
        <end position="13"/>
    </location>
</feature>